<dbReference type="EMBL" id="BQNB010015032">
    <property type="protein sequence ID" value="GJT35222.1"/>
    <property type="molecule type" value="Genomic_DNA"/>
</dbReference>
<dbReference type="Proteomes" id="UP001151760">
    <property type="component" value="Unassembled WGS sequence"/>
</dbReference>
<keyword evidence="2" id="KW-1185">Reference proteome</keyword>
<accession>A0ABQ5DA21</accession>
<reference evidence="1" key="1">
    <citation type="journal article" date="2022" name="Int. J. Mol. Sci.">
        <title>Draft Genome of Tanacetum Coccineum: Genomic Comparison of Closely Related Tanacetum-Family Plants.</title>
        <authorList>
            <person name="Yamashiro T."/>
            <person name="Shiraishi A."/>
            <person name="Nakayama K."/>
            <person name="Satake H."/>
        </authorList>
    </citation>
    <scope>NUCLEOTIDE SEQUENCE</scope>
</reference>
<gene>
    <name evidence="1" type="ORF">Tco_0925641</name>
</gene>
<name>A0ABQ5DA21_9ASTR</name>
<reference evidence="1" key="2">
    <citation type="submission" date="2022-01" db="EMBL/GenBank/DDBJ databases">
        <authorList>
            <person name="Yamashiro T."/>
            <person name="Shiraishi A."/>
            <person name="Satake H."/>
            <person name="Nakayama K."/>
        </authorList>
    </citation>
    <scope>NUCLEOTIDE SEQUENCE</scope>
</reference>
<organism evidence="1 2">
    <name type="scientific">Tanacetum coccineum</name>
    <dbReference type="NCBI Taxonomy" id="301880"/>
    <lineage>
        <taxon>Eukaryota</taxon>
        <taxon>Viridiplantae</taxon>
        <taxon>Streptophyta</taxon>
        <taxon>Embryophyta</taxon>
        <taxon>Tracheophyta</taxon>
        <taxon>Spermatophyta</taxon>
        <taxon>Magnoliopsida</taxon>
        <taxon>eudicotyledons</taxon>
        <taxon>Gunneridae</taxon>
        <taxon>Pentapetalae</taxon>
        <taxon>asterids</taxon>
        <taxon>campanulids</taxon>
        <taxon>Asterales</taxon>
        <taxon>Asteraceae</taxon>
        <taxon>Asteroideae</taxon>
        <taxon>Anthemideae</taxon>
        <taxon>Anthemidinae</taxon>
        <taxon>Tanacetum</taxon>
    </lineage>
</organism>
<proteinExistence type="predicted"/>
<evidence type="ECO:0000313" key="1">
    <source>
        <dbReference type="EMBL" id="GJT35222.1"/>
    </source>
</evidence>
<evidence type="ECO:0000313" key="2">
    <source>
        <dbReference type="Proteomes" id="UP001151760"/>
    </source>
</evidence>
<sequence>MLIVFPIRSVSLLWGWTCLEKDLDPYLPLAPRERPFNSSLERNINAPFLSVIAGVLFVSCGFEPMMVLVSVAVLRCLLAADGGARESFCSVRNTIGFDRAGCGSGCVLPAREVATDTQGKDHPSLATGTAGKTFAGLRQLMLHVAYQSARTADIPVYTAVAIVTFARENVGVTPMLDIAGSSPARDIIPAVRCFEVKDLEVVTMNIVCCGGAQARGRRKGEVVWLTVSTLHAAFQDFKEKAEAQQEEQAQAYRVYALGRVWILVCRRAWMAGYEHGVAGTPLSATEAYNPEAARTSYLDAVRALEDADLPLVNLLKSKKDAGRDEVLGLTLSGTTWVGETSTSAAPISVEDFDEEDTDEALGSVVAIPKFEAFRF</sequence>
<protein>
    <submittedName>
        <fullName evidence="1">Uncharacterized protein</fullName>
    </submittedName>
</protein>
<comment type="caution">
    <text evidence="1">The sequence shown here is derived from an EMBL/GenBank/DDBJ whole genome shotgun (WGS) entry which is preliminary data.</text>
</comment>